<dbReference type="EMBL" id="JAIWYP010000010">
    <property type="protein sequence ID" value="KAH3749705.1"/>
    <property type="molecule type" value="Genomic_DNA"/>
</dbReference>
<dbReference type="EMBL" id="JAIWYP010000010">
    <property type="protein sequence ID" value="KAH3749602.1"/>
    <property type="molecule type" value="Genomic_DNA"/>
</dbReference>
<keyword evidence="4" id="KW-1185">Reference proteome</keyword>
<reference evidence="3" key="2">
    <citation type="submission" date="2020-11" db="EMBL/GenBank/DDBJ databases">
        <authorList>
            <person name="McCartney M.A."/>
            <person name="Auch B."/>
            <person name="Kono T."/>
            <person name="Mallez S."/>
            <person name="Becker A."/>
            <person name="Gohl D.M."/>
            <person name="Silverstein K.A.T."/>
            <person name="Koren S."/>
            <person name="Bechman K.B."/>
            <person name="Herman A."/>
            <person name="Abrahante J.E."/>
            <person name="Garbe J."/>
        </authorList>
    </citation>
    <scope>NUCLEOTIDE SEQUENCE</scope>
    <source>
        <strain evidence="3">Duluth1</strain>
        <tissue evidence="3">Whole animal</tissue>
    </source>
</reference>
<evidence type="ECO:0000313" key="2">
    <source>
        <dbReference type="EMBL" id="KAH3749654.1"/>
    </source>
</evidence>
<evidence type="ECO:0000313" key="1">
    <source>
        <dbReference type="EMBL" id="KAH3749602.1"/>
    </source>
</evidence>
<dbReference type="AlphaFoldDB" id="A0A9D4DJX8"/>
<evidence type="ECO:0000313" key="3">
    <source>
        <dbReference type="EMBL" id="KAH3749705.1"/>
    </source>
</evidence>
<protein>
    <submittedName>
        <fullName evidence="3">Uncharacterized protein</fullName>
    </submittedName>
</protein>
<dbReference type="Proteomes" id="UP000828390">
    <property type="component" value="Unassembled WGS sequence"/>
</dbReference>
<accession>A0A9D4DJX8</accession>
<organism evidence="3 4">
    <name type="scientific">Dreissena polymorpha</name>
    <name type="common">Zebra mussel</name>
    <name type="synonym">Mytilus polymorpha</name>
    <dbReference type="NCBI Taxonomy" id="45954"/>
    <lineage>
        <taxon>Eukaryota</taxon>
        <taxon>Metazoa</taxon>
        <taxon>Spiralia</taxon>
        <taxon>Lophotrochozoa</taxon>
        <taxon>Mollusca</taxon>
        <taxon>Bivalvia</taxon>
        <taxon>Autobranchia</taxon>
        <taxon>Heteroconchia</taxon>
        <taxon>Euheterodonta</taxon>
        <taxon>Imparidentia</taxon>
        <taxon>Neoheterodontei</taxon>
        <taxon>Myida</taxon>
        <taxon>Dreissenoidea</taxon>
        <taxon>Dreissenidae</taxon>
        <taxon>Dreissena</taxon>
    </lineage>
</organism>
<comment type="caution">
    <text evidence="3">The sequence shown here is derived from an EMBL/GenBank/DDBJ whole genome shotgun (WGS) entry which is preliminary data.</text>
</comment>
<proteinExistence type="predicted"/>
<reference evidence="3" key="1">
    <citation type="journal article" date="2019" name="bioRxiv">
        <title>The Genome of the Zebra Mussel, Dreissena polymorpha: A Resource for Invasive Species Research.</title>
        <authorList>
            <person name="McCartney M.A."/>
            <person name="Auch B."/>
            <person name="Kono T."/>
            <person name="Mallez S."/>
            <person name="Zhang Y."/>
            <person name="Obille A."/>
            <person name="Becker A."/>
            <person name="Abrahante J.E."/>
            <person name="Garbe J."/>
            <person name="Badalamenti J.P."/>
            <person name="Herman A."/>
            <person name="Mangelson H."/>
            <person name="Liachko I."/>
            <person name="Sullivan S."/>
            <person name="Sone E.D."/>
            <person name="Koren S."/>
            <person name="Silverstein K.A.T."/>
            <person name="Beckman K.B."/>
            <person name="Gohl D.M."/>
        </authorList>
    </citation>
    <scope>NUCLEOTIDE SEQUENCE</scope>
    <source>
        <strain evidence="3">Duluth1</strain>
        <tissue evidence="3">Whole animal</tissue>
    </source>
</reference>
<sequence>MLTYHRDLQQNVDLLTYHRDLQQNVDLLILSAGAPELLSLARIGGRVKHNHCIVGGKCEIRV</sequence>
<gene>
    <name evidence="1" type="ORF">DPMN_184103</name>
    <name evidence="2" type="ORF">DPMN_184155</name>
    <name evidence="3" type="ORF">DPMN_184211</name>
</gene>
<dbReference type="EMBL" id="JAIWYP010000010">
    <property type="protein sequence ID" value="KAH3749654.1"/>
    <property type="molecule type" value="Genomic_DNA"/>
</dbReference>
<evidence type="ECO:0000313" key="4">
    <source>
        <dbReference type="Proteomes" id="UP000828390"/>
    </source>
</evidence>
<name>A0A9D4DJX8_DREPO</name>